<keyword evidence="3" id="KW-1185">Reference proteome</keyword>
<proteinExistence type="predicted"/>
<gene>
    <name evidence="2" type="ORF">NDU88_010958</name>
</gene>
<evidence type="ECO:0000313" key="2">
    <source>
        <dbReference type="EMBL" id="KAJ1144661.1"/>
    </source>
</evidence>
<sequence>MPPRRLRNRVPARVGTPTAGPAARESSGNWERAALEDPLVETNLAPTQPSLESLLHSLSNEVRQAFLVSQTNQKGIQEVFEALATKMDILAQLTQILENQVVQLNETVEKHTSEIEVLTTMGNQNAERLKVLEKNARRNNIKIMNVPEGAAGDNIKMFVVGLLKQGGVWEGPDDLLSQDIQRVQRDPFRK</sequence>
<dbReference type="Proteomes" id="UP001066276">
    <property type="component" value="Chromosome 6"/>
</dbReference>
<name>A0AAV7QW67_PLEWA</name>
<organism evidence="2 3">
    <name type="scientific">Pleurodeles waltl</name>
    <name type="common">Iberian ribbed newt</name>
    <dbReference type="NCBI Taxonomy" id="8319"/>
    <lineage>
        <taxon>Eukaryota</taxon>
        <taxon>Metazoa</taxon>
        <taxon>Chordata</taxon>
        <taxon>Craniata</taxon>
        <taxon>Vertebrata</taxon>
        <taxon>Euteleostomi</taxon>
        <taxon>Amphibia</taxon>
        <taxon>Batrachia</taxon>
        <taxon>Caudata</taxon>
        <taxon>Salamandroidea</taxon>
        <taxon>Salamandridae</taxon>
        <taxon>Pleurodelinae</taxon>
        <taxon>Pleurodeles</taxon>
    </lineage>
</organism>
<comment type="caution">
    <text evidence="2">The sequence shown here is derived from an EMBL/GenBank/DDBJ whole genome shotgun (WGS) entry which is preliminary data.</text>
</comment>
<dbReference type="AlphaFoldDB" id="A0AAV7QW67"/>
<feature type="region of interest" description="Disordered" evidence="1">
    <location>
        <begin position="1"/>
        <end position="28"/>
    </location>
</feature>
<dbReference type="EMBL" id="JANPWB010000010">
    <property type="protein sequence ID" value="KAJ1144661.1"/>
    <property type="molecule type" value="Genomic_DNA"/>
</dbReference>
<feature type="compositionally biased region" description="Basic residues" evidence="1">
    <location>
        <begin position="1"/>
        <end position="10"/>
    </location>
</feature>
<evidence type="ECO:0000256" key="1">
    <source>
        <dbReference type="SAM" id="MobiDB-lite"/>
    </source>
</evidence>
<evidence type="ECO:0000313" key="3">
    <source>
        <dbReference type="Proteomes" id="UP001066276"/>
    </source>
</evidence>
<accession>A0AAV7QW67</accession>
<protein>
    <submittedName>
        <fullName evidence="2">Uncharacterized protein</fullName>
    </submittedName>
</protein>
<reference evidence="2" key="1">
    <citation type="journal article" date="2022" name="bioRxiv">
        <title>Sequencing and chromosome-scale assembly of the giantPleurodeles waltlgenome.</title>
        <authorList>
            <person name="Brown T."/>
            <person name="Elewa A."/>
            <person name="Iarovenko S."/>
            <person name="Subramanian E."/>
            <person name="Araus A.J."/>
            <person name="Petzold A."/>
            <person name="Susuki M."/>
            <person name="Suzuki K.-i.T."/>
            <person name="Hayashi T."/>
            <person name="Toyoda A."/>
            <person name="Oliveira C."/>
            <person name="Osipova E."/>
            <person name="Leigh N.D."/>
            <person name="Simon A."/>
            <person name="Yun M.H."/>
        </authorList>
    </citation>
    <scope>NUCLEOTIDE SEQUENCE</scope>
    <source>
        <strain evidence="2">20211129_DDA</strain>
        <tissue evidence="2">Liver</tissue>
    </source>
</reference>